<evidence type="ECO:0000256" key="2">
    <source>
        <dbReference type="SAM" id="SignalP"/>
    </source>
</evidence>
<feature type="region of interest" description="Disordered" evidence="1">
    <location>
        <begin position="218"/>
        <end position="244"/>
    </location>
</feature>
<organism evidence="3 4">
    <name type="scientific">Protopolystoma xenopodis</name>
    <dbReference type="NCBI Taxonomy" id="117903"/>
    <lineage>
        <taxon>Eukaryota</taxon>
        <taxon>Metazoa</taxon>
        <taxon>Spiralia</taxon>
        <taxon>Lophotrochozoa</taxon>
        <taxon>Platyhelminthes</taxon>
        <taxon>Monogenea</taxon>
        <taxon>Polyopisthocotylea</taxon>
        <taxon>Polystomatidea</taxon>
        <taxon>Polystomatidae</taxon>
        <taxon>Protopolystoma</taxon>
    </lineage>
</organism>
<reference evidence="3" key="1">
    <citation type="submission" date="2018-11" db="EMBL/GenBank/DDBJ databases">
        <authorList>
            <consortium name="Pathogen Informatics"/>
        </authorList>
    </citation>
    <scope>NUCLEOTIDE SEQUENCE</scope>
</reference>
<feature type="signal peptide" evidence="2">
    <location>
        <begin position="1"/>
        <end position="20"/>
    </location>
</feature>
<gene>
    <name evidence="3" type="ORF">PXEA_LOCUS12370</name>
</gene>
<dbReference type="Proteomes" id="UP000784294">
    <property type="component" value="Unassembled WGS sequence"/>
</dbReference>
<comment type="caution">
    <text evidence="3">The sequence shown here is derived from an EMBL/GenBank/DDBJ whole genome shotgun (WGS) entry which is preliminary data.</text>
</comment>
<dbReference type="AlphaFoldDB" id="A0A3S5BBY2"/>
<keyword evidence="4" id="KW-1185">Reference proteome</keyword>
<sequence length="244" mass="26144">MFTFAGLCIAGALLLYPASASVYVDRLVDRGLLPSQARVPRGSLADLFTFLFLQPSTPLLETSKSPPRSTSLFSTVPDSVPANTQTGISANLAASHSYDPLSAQGVGPTPLNNQATQNAFNSSHLPLGQVSRPEMVGLSLKISAPGNFVTHLSHSGEPQILLHHVGYAYCLSVAAATFFCLSAACLNLDIFIQASVRPLSYLSTRLLQHQARRINRQCKQDSVQNEKEEEAIHSPAPRSNGNTS</sequence>
<proteinExistence type="predicted"/>
<protein>
    <submittedName>
        <fullName evidence="3">Uncharacterized protein</fullName>
    </submittedName>
</protein>
<accession>A0A3S5BBY2</accession>
<evidence type="ECO:0000313" key="4">
    <source>
        <dbReference type="Proteomes" id="UP000784294"/>
    </source>
</evidence>
<name>A0A3S5BBY2_9PLAT</name>
<keyword evidence="2" id="KW-0732">Signal</keyword>
<dbReference type="EMBL" id="CAAALY010039379">
    <property type="protein sequence ID" value="VEL18930.1"/>
    <property type="molecule type" value="Genomic_DNA"/>
</dbReference>
<evidence type="ECO:0000256" key="1">
    <source>
        <dbReference type="SAM" id="MobiDB-lite"/>
    </source>
</evidence>
<evidence type="ECO:0000313" key="3">
    <source>
        <dbReference type="EMBL" id="VEL18930.1"/>
    </source>
</evidence>
<feature type="chain" id="PRO_5018620347" evidence="2">
    <location>
        <begin position="21"/>
        <end position="244"/>
    </location>
</feature>